<dbReference type="InterPro" id="IPR050398">
    <property type="entry name" value="HssS/ArlS-like"/>
</dbReference>
<proteinExistence type="predicted"/>
<evidence type="ECO:0000256" key="9">
    <source>
        <dbReference type="ARBA" id="ARBA00023136"/>
    </source>
</evidence>
<dbReference type="Proteomes" id="UP000306813">
    <property type="component" value="Unassembled WGS sequence"/>
</dbReference>
<evidence type="ECO:0000256" key="8">
    <source>
        <dbReference type="ARBA" id="ARBA00022989"/>
    </source>
</evidence>
<evidence type="ECO:0000256" key="1">
    <source>
        <dbReference type="ARBA" id="ARBA00000085"/>
    </source>
</evidence>
<dbReference type="InterPro" id="IPR003594">
    <property type="entry name" value="HATPase_dom"/>
</dbReference>
<dbReference type="PANTHER" id="PTHR45528:SF12">
    <property type="entry name" value="SENSOR HISTIDINE KINASE ARSS"/>
    <property type="match status" value="1"/>
</dbReference>
<dbReference type="PANTHER" id="PTHR45528">
    <property type="entry name" value="SENSOR HISTIDINE KINASE CPXA"/>
    <property type="match status" value="1"/>
</dbReference>
<dbReference type="NCBIfam" id="NF038389">
    <property type="entry name" value="ArsS_fam_HK"/>
    <property type="match status" value="1"/>
</dbReference>
<evidence type="ECO:0000256" key="6">
    <source>
        <dbReference type="ARBA" id="ARBA00022692"/>
    </source>
</evidence>
<protein>
    <recommendedName>
        <fullName evidence="3">histidine kinase</fullName>
        <ecNumber evidence="3">2.7.13.3</ecNumber>
    </recommendedName>
</protein>
<name>A0AAX2ULW9_9BACT</name>
<feature type="transmembrane region" description="Helical" evidence="10">
    <location>
        <begin position="12"/>
        <end position="32"/>
    </location>
</feature>
<evidence type="ECO:0000256" key="5">
    <source>
        <dbReference type="ARBA" id="ARBA00022679"/>
    </source>
</evidence>
<keyword evidence="7 12" id="KW-0418">Kinase</keyword>
<dbReference type="InterPro" id="IPR036097">
    <property type="entry name" value="HisK_dim/P_sf"/>
</dbReference>
<dbReference type="EC" id="2.7.13.3" evidence="3"/>
<accession>A0AAX2ULW9</accession>
<sequence>MIQTYTIRSKLIGLFILTFIMVCVLFIVLLQIEKNAHNEKIGIKQEELITILSASEKSNHFNNEFKKDLENMGFKELKQNDLALTIHQEGRKLFEAKEQDCTFSSLLYRHNIYLSIVCKHFDGIFKQKDNDRVYGLLLTSFFFFSFLLIFMYFSVLNSLKPFKKLKNEIIKINSGQTPDFKNYSKDEIGMIALEFDKAYCRNQDLIHSRQLFLRTIMHELKTPIGKGRIISEMTKDEKQKERLIDIFKRMNNLINEFAKIENLFSKNYNLILENHNFSTFLNEARNSLLRDDFDKVIKINLHDDPIINADIEIFSLIIKNLLDNALKYSTNNTCELECFHNYFVIKNHGQTLEHPLEFYLKAFTRDKNTKDKEGMGLGLYIIYEVCKLHNFELKYEFKNHTHHFKVFFGENDGL</sequence>
<dbReference type="CDD" id="cd00082">
    <property type="entry name" value="HisKA"/>
    <property type="match status" value="1"/>
</dbReference>
<evidence type="ECO:0000256" key="3">
    <source>
        <dbReference type="ARBA" id="ARBA00012438"/>
    </source>
</evidence>
<reference evidence="12 13" key="1">
    <citation type="submission" date="2019-05" db="EMBL/GenBank/DDBJ databases">
        <title>Draft genomes of eight strains of Campylobacter helveticus isolated from cats and a dog in New Zealand.</title>
        <authorList>
            <person name="Bojanic K."/>
            <person name="Midwinter A.C."/>
            <person name="Biggs P.J."/>
            <person name="Acke E."/>
            <person name="Cornelius A.J."/>
            <person name="Marshall J.C."/>
        </authorList>
    </citation>
    <scope>NUCLEOTIDE SEQUENCE [LARGE SCALE GENOMIC DNA]</scope>
    <source>
        <strain evidence="12 13">ACP123b</strain>
    </source>
</reference>
<evidence type="ECO:0000256" key="10">
    <source>
        <dbReference type="SAM" id="Phobius"/>
    </source>
</evidence>
<dbReference type="GO" id="GO:0016020">
    <property type="term" value="C:membrane"/>
    <property type="evidence" value="ECO:0007669"/>
    <property type="project" value="UniProtKB-SubCell"/>
</dbReference>
<keyword evidence="4" id="KW-0597">Phosphoprotein</keyword>
<dbReference type="GeneID" id="52036408"/>
<comment type="catalytic activity">
    <reaction evidence="1">
        <text>ATP + protein L-histidine = ADP + protein N-phospho-L-histidine.</text>
        <dbReference type="EC" id="2.7.13.3"/>
    </reaction>
</comment>
<evidence type="ECO:0000259" key="11">
    <source>
        <dbReference type="PROSITE" id="PS50109"/>
    </source>
</evidence>
<dbReference type="InterPro" id="IPR036890">
    <property type="entry name" value="HATPase_C_sf"/>
</dbReference>
<keyword evidence="5" id="KW-0808">Transferase</keyword>
<dbReference type="KEGG" id="chv:CHELV3228_0488"/>
<dbReference type="InterPro" id="IPR003661">
    <property type="entry name" value="HisK_dim/P_dom"/>
</dbReference>
<comment type="subcellular location">
    <subcellularLocation>
        <location evidence="2">Membrane</location>
        <topology evidence="2">Multi-pass membrane protein</topology>
    </subcellularLocation>
</comment>
<keyword evidence="9 10" id="KW-0472">Membrane</keyword>
<feature type="domain" description="Histidine kinase" evidence="11">
    <location>
        <begin position="215"/>
        <end position="396"/>
    </location>
</feature>
<dbReference type="RefSeq" id="WP_082199380.1">
    <property type="nucleotide sequence ID" value="NZ_CP020478.1"/>
</dbReference>
<comment type="caution">
    <text evidence="12">The sequence shown here is derived from an EMBL/GenBank/DDBJ whole genome shotgun (WGS) entry which is preliminary data.</text>
</comment>
<evidence type="ECO:0000256" key="2">
    <source>
        <dbReference type="ARBA" id="ARBA00004141"/>
    </source>
</evidence>
<evidence type="ECO:0000256" key="4">
    <source>
        <dbReference type="ARBA" id="ARBA00022553"/>
    </source>
</evidence>
<dbReference type="EMBL" id="VDBS01000021">
    <property type="protein sequence ID" value="TNB58392.1"/>
    <property type="molecule type" value="Genomic_DNA"/>
</dbReference>
<dbReference type="SUPFAM" id="SSF47384">
    <property type="entry name" value="Homodimeric domain of signal transducing histidine kinase"/>
    <property type="match status" value="1"/>
</dbReference>
<dbReference type="Gene3D" id="1.10.287.130">
    <property type="match status" value="1"/>
</dbReference>
<feature type="transmembrane region" description="Helical" evidence="10">
    <location>
        <begin position="133"/>
        <end position="156"/>
    </location>
</feature>
<dbReference type="PROSITE" id="PS50109">
    <property type="entry name" value="HIS_KIN"/>
    <property type="match status" value="1"/>
</dbReference>
<keyword evidence="8 10" id="KW-1133">Transmembrane helix</keyword>
<dbReference type="SUPFAM" id="SSF55874">
    <property type="entry name" value="ATPase domain of HSP90 chaperone/DNA topoisomerase II/histidine kinase"/>
    <property type="match status" value="1"/>
</dbReference>
<evidence type="ECO:0000313" key="12">
    <source>
        <dbReference type="EMBL" id="TNB58392.1"/>
    </source>
</evidence>
<evidence type="ECO:0000256" key="7">
    <source>
        <dbReference type="ARBA" id="ARBA00022777"/>
    </source>
</evidence>
<dbReference type="GO" id="GO:0000155">
    <property type="term" value="F:phosphorelay sensor kinase activity"/>
    <property type="evidence" value="ECO:0007669"/>
    <property type="project" value="InterPro"/>
</dbReference>
<dbReference type="AlphaFoldDB" id="A0AAX2ULW9"/>
<dbReference type="InterPro" id="IPR005467">
    <property type="entry name" value="His_kinase_dom"/>
</dbReference>
<dbReference type="Pfam" id="PF02518">
    <property type="entry name" value="HATPase_c"/>
    <property type="match status" value="1"/>
</dbReference>
<dbReference type="Gene3D" id="3.30.565.10">
    <property type="entry name" value="Histidine kinase-like ATPase, C-terminal domain"/>
    <property type="match status" value="1"/>
</dbReference>
<evidence type="ECO:0000313" key="13">
    <source>
        <dbReference type="Proteomes" id="UP000306813"/>
    </source>
</evidence>
<dbReference type="InterPro" id="IPR047994">
    <property type="entry name" value="ArsS-like"/>
</dbReference>
<gene>
    <name evidence="12" type="ORF">FDW42_02380</name>
</gene>
<keyword evidence="6 10" id="KW-0812">Transmembrane</keyword>
<organism evidence="12 13">
    <name type="scientific">Campylobacter helveticus</name>
    <dbReference type="NCBI Taxonomy" id="28898"/>
    <lineage>
        <taxon>Bacteria</taxon>
        <taxon>Pseudomonadati</taxon>
        <taxon>Campylobacterota</taxon>
        <taxon>Epsilonproteobacteria</taxon>
        <taxon>Campylobacterales</taxon>
        <taxon>Campylobacteraceae</taxon>
        <taxon>Campylobacter</taxon>
    </lineage>
</organism>
<dbReference type="SMART" id="SM00388">
    <property type="entry name" value="HisKA"/>
    <property type="match status" value="1"/>
</dbReference>